<dbReference type="PANTHER" id="PTHR47505:SF1">
    <property type="entry name" value="DNA UTILIZATION PROTEIN YHGH"/>
    <property type="match status" value="1"/>
</dbReference>
<evidence type="ECO:0000313" key="3">
    <source>
        <dbReference type="Proteomes" id="UP000260793"/>
    </source>
</evidence>
<evidence type="ECO:0000313" key="2">
    <source>
        <dbReference type="EMBL" id="RGK43051.1"/>
    </source>
</evidence>
<protein>
    <submittedName>
        <fullName evidence="2">ComF family protein</fullName>
    </submittedName>
</protein>
<dbReference type="SUPFAM" id="SSF53271">
    <property type="entry name" value="PRTase-like"/>
    <property type="match status" value="1"/>
</dbReference>
<reference evidence="2 3" key="1">
    <citation type="submission" date="2018-08" db="EMBL/GenBank/DDBJ databases">
        <title>A genome reference for cultivated species of the human gut microbiota.</title>
        <authorList>
            <person name="Zou Y."/>
            <person name="Xue W."/>
            <person name="Luo G."/>
        </authorList>
    </citation>
    <scope>NUCLEOTIDE SEQUENCE [LARGE SCALE GENOMIC DNA]</scope>
    <source>
        <strain evidence="2 3">TF11-7</strain>
    </source>
</reference>
<dbReference type="EMBL" id="QSQN01000001">
    <property type="protein sequence ID" value="RGK43051.1"/>
    <property type="molecule type" value="Genomic_DNA"/>
</dbReference>
<organism evidence="2 3">
    <name type="scientific">[Ruminococcus] lactaris</name>
    <dbReference type="NCBI Taxonomy" id="46228"/>
    <lineage>
        <taxon>Bacteria</taxon>
        <taxon>Bacillati</taxon>
        <taxon>Bacillota</taxon>
        <taxon>Clostridia</taxon>
        <taxon>Lachnospirales</taxon>
        <taxon>Lachnospiraceae</taxon>
        <taxon>Mediterraneibacter</taxon>
    </lineage>
</organism>
<dbReference type="InterPro" id="IPR051910">
    <property type="entry name" value="ComF/GntX_DNA_util-trans"/>
</dbReference>
<gene>
    <name evidence="2" type="ORF">DXD17_00130</name>
</gene>
<dbReference type="Gene3D" id="3.40.50.2020">
    <property type="match status" value="1"/>
</dbReference>
<evidence type="ECO:0000256" key="1">
    <source>
        <dbReference type="ARBA" id="ARBA00008007"/>
    </source>
</evidence>
<dbReference type="InterPro" id="IPR000836">
    <property type="entry name" value="PRTase_dom"/>
</dbReference>
<dbReference type="InterPro" id="IPR029057">
    <property type="entry name" value="PRTase-like"/>
</dbReference>
<comment type="caution">
    <text evidence="2">The sequence shown here is derived from an EMBL/GenBank/DDBJ whole genome shotgun (WGS) entry which is preliminary data.</text>
</comment>
<sequence>MRCGKMLKDEVAEYCEDCAKRKSYITQGRSLWLHQKPVSDALYRFKYHNKRCYGSVFSEKLAEKYEKKLKEWKIGLILPIPLHWKRKRKRGYNQAEILARELGKRTGIAVCTDRLLRIRNTRPLKLFDRKERMEVLQGAFAVRSSSDFPENILLIDDIYTSGSTMEHAAGILKRAGVQNVYFLTVSIGQER</sequence>
<name>A0A3E4LZZ3_9FIRM</name>
<dbReference type="AlphaFoldDB" id="A0A3E4LZZ3"/>
<dbReference type="CDD" id="cd06223">
    <property type="entry name" value="PRTases_typeI"/>
    <property type="match status" value="1"/>
</dbReference>
<accession>A0A3E4LZZ3</accession>
<comment type="similarity">
    <text evidence="1">Belongs to the ComF/GntX family.</text>
</comment>
<dbReference type="Proteomes" id="UP000260793">
    <property type="component" value="Unassembled WGS sequence"/>
</dbReference>
<dbReference type="PANTHER" id="PTHR47505">
    <property type="entry name" value="DNA UTILIZATION PROTEIN YHGH"/>
    <property type="match status" value="1"/>
</dbReference>
<proteinExistence type="inferred from homology"/>